<dbReference type="InterPro" id="IPR015424">
    <property type="entry name" value="PyrdxlP-dep_Trfase"/>
</dbReference>
<keyword evidence="6" id="KW-1185">Reference proteome</keyword>
<dbReference type="Pfam" id="PF00202">
    <property type="entry name" value="Aminotran_3"/>
    <property type="match status" value="1"/>
</dbReference>
<evidence type="ECO:0000256" key="3">
    <source>
        <dbReference type="ARBA" id="ARBA00022898"/>
    </source>
</evidence>
<evidence type="ECO:0000256" key="2">
    <source>
        <dbReference type="ARBA" id="ARBA00008954"/>
    </source>
</evidence>
<dbReference type="InterPro" id="IPR015422">
    <property type="entry name" value="PyrdxlP-dep_Trfase_small"/>
</dbReference>
<proteinExistence type="inferred from homology"/>
<dbReference type="InterPro" id="IPR015421">
    <property type="entry name" value="PyrdxlP-dep_Trfase_major"/>
</dbReference>
<evidence type="ECO:0000256" key="4">
    <source>
        <dbReference type="RuleBase" id="RU003560"/>
    </source>
</evidence>
<dbReference type="CDD" id="cd00610">
    <property type="entry name" value="OAT_like"/>
    <property type="match status" value="1"/>
</dbReference>
<dbReference type="PIRSF" id="PIRSF000521">
    <property type="entry name" value="Transaminase_4ab_Lys_Orn"/>
    <property type="match status" value="1"/>
</dbReference>
<sequence>MATRSTIMDTNSFRAEHAEALSPEIRELTDKRDRVLGESYRLFYRNPVHLVRGEGQYLWDAKGRKYLDVYNNVASIGHCHPAVIRAVTEQMQQLNTHTRYLHENILNYTESILATTPDDIDRAMYMCTGSEANDLAIRVAKSFSGGTGIIVTQEAYHGTSELTSGASPALGSGQALASTTRVVPAPDFYRLQPNDPGKWFADHIQAQIDDMQKNGIKFAGFLADSIFSSDGVLPNPPGFLKAAIEVVHKNGGIFIADEVQPGFARTGDTFWGFARHGVVPDIITTGKPMGNGIPVSALFAKSDVLASFSDHIPYFNTFGGNPVSMAAAQAVLTVIQEENLQQHSREMGAMLLQELRSLQKKYSCVGDIRGAGLFIGFELVTDPESKKPNKALALDLIESLRDQGILTSVAGPYGNVLKLRPPLAFQAKDIDWLVGALDHALQQLTH</sequence>
<dbReference type="RefSeq" id="WP_214212094.1">
    <property type="nucleotide sequence ID" value="NZ_JABBFO010000001.1"/>
</dbReference>
<keyword evidence="3 4" id="KW-0663">Pyridoxal phosphate</keyword>
<dbReference type="GO" id="GO:0008483">
    <property type="term" value="F:transaminase activity"/>
    <property type="evidence" value="ECO:0007669"/>
    <property type="project" value="UniProtKB-KW"/>
</dbReference>
<name>A0ABS5T5D0_9GAMM</name>
<dbReference type="EMBL" id="JABBFO010000001">
    <property type="protein sequence ID" value="MBT0726163.1"/>
    <property type="molecule type" value="Genomic_DNA"/>
</dbReference>
<dbReference type="Proteomes" id="UP000786875">
    <property type="component" value="Unassembled WGS sequence"/>
</dbReference>
<dbReference type="Gene3D" id="3.90.1150.10">
    <property type="entry name" value="Aspartate Aminotransferase, domain 1"/>
    <property type="match status" value="1"/>
</dbReference>
<dbReference type="InterPro" id="IPR005814">
    <property type="entry name" value="Aminotrans_3"/>
</dbReference>
<keyword evidence="5" id="KW-0808">Transferase</keyword>
<keyword evidence="5" id="KW-0032">Aminotransferase</keyword>
<evidence type="ECO:0000256" key="1">
    <source>
        <dbReference type="ARBA" id="ARBA00001933"/>
    </source>
</evidence>
<gene>
    <name evidence="5" type="ORF">HGT73_02005</name>
</gene>
<reference evidence="5 6" key="1">
    <citation type="submission" date="2020-04" db="EMBL/GenBank/DDBJ databases">
        <title>Genome sequencing of Rosenbergiella species.</title>
        <authorList>
            <person name="Alvarez-Perez S."/>
            <person name="Lievens B."/>
        </authorList>
    </citation>
    <scope>NUCLEOTIDE SEQUENCE [LARGE SCALE GENOMIC DNA]</scope>
    <source>
        <strain evidence="5 6">CdVSA20.1</strain>
    </source>
</reference>
<comment type="similarity">
    <text evidence="2 4">Belongs to the class-III pyridoxal-phosphate-dependent aminotransferase family.</text>
</comment>
<dbReference type="InterPro" id="IPR049704">
    <property type="entry name" value="Aminotrans_3_PPA_site"/>
</dbReference>
<protein>
    <submittedName>
        <fullName evidence="5">Aspartate aminotransferase family protein</fullName>
    </submittedName>
</protein>
<evidence type="ECO:0000313" key="6">
    <source>
        <dbReference type="Proteomes" id="UP000786875"/>
    </source>
</evidence>
<organism evidence="5 6">
    <name type="scientific">Rosenbergiella australiborealis</name>
    <dbReference type="NCBI Taxonomy" id="1544696"/>
    <lineage>
        <taxon>Bacteria</taxon>
        <taxon>Pseudomonadati</taxon>
        <taxon>Pseudomonadota</taxon>
        <taxon>Gammaproteobacteria</taxon>
        <taxon>Enterobacterales</taxon>
        <taxon>Erwiniaceae</taxon>
        <taxon>Rosenbergiella</taxon>
    </lineage>
</organism>
<dbReference type="SUPFAM" id="SSF53383">
    <property type="entry name" value="PLP-dependent transferases"/>
    <property type="match status" value="1"/>
</dbReference>
<dbReference type="PANTHER" id="PTHR45688">
    <property type="match status" value="1"/>
</dbReference>
<accession>A0ABS5T5D0</accession>
<dbReference type="Gene3D" id="3.40.640.10">
    <property type="entry name" value="Type I PLP-dependent aspartate aminotransferase-like (Major domain)"/>
    <property type="match status" value="1"/>
</dbReference>
<comment type="caution">
    <text evidence="5">The sequence shown here is derived from an EMBL/GenBank/DDBJ whole genome shotgun (WGS) entry which is preliminary data.</text>
</comment>
<dbReference type="PANTHER" id="PTHR45688:SF13">
    <property type="entry name" value="ALANINE--GLYOXYLATE AMINOTRANSFERASE 2-LIKE"/>
    <property type="match status" value="1"/>
</dbReference>
<evidence type="ECO:0000313" key="5">
    <source>
        <dbReference type="EMBL" id="MBT0726163.1"/>
    </source>
</evidence>
<comment type="cofactor">
    <cofactor evidence="1">
        <name>pyridoxal 5'-phosphate</name>
        <dbReference type="ChEBI" id="CHEBI:597326"/>
    </cofactor>
</comment>
<dbReference type="PROSITE" id="PS00600">
    <property type="entry name" value="AA_TRANSFER_CLASS_3"/>
    <property type="match status" value="1"/>
</dbReference>